<name>K4IMV3_PSYTT</name>
<evidence type="ECO:0000256" key="4">
    <source>
        <dbReference type="ARBA" id="ARBA00022452"/>
    </source>
</evidence>
<dbReference type="EMBL" id="CP003879">
    <property type="protein sequence ID" value="AFU70386.1"/>
    <property type="molecule type" value="Genomic_DNA"/>
</dbReference>
<dbReference type="InterPro" id="IPR051906">
    <property type="entry name" value="TolC-like"/>
</dbReference>
<dbReference type="Gene3D" id="3.40.50.2300">
    <property type="match status" value="2"/>
</dbReference>
<comment type="subcellular location">
    <subcellularLocation>
        <location evidence="1">Cell outer membrane</location>
    </subcellularLocation>
</comment>
<evidence type="ECO:0000256" key="1">
    <source>
        <dbReference type="ARBA" id="ARBA00004442"/>
    </source>
</evidence>
<keyword evidence="3" id="KW-0813">Transport</keyword>
<dbReference type="Gene3D" id="1.20.1600.10">
    <property type="entry name" value="Outer membrane efflux proteins (OEP)"/>
    <property type="match status" value="1"/>
</dbReference>
<dbReference type="eggNOG" id="COG2984">
    <property type="taxonomic scope" value="Bacteria"/>
</dbReference>
<dbReference type="eggNOG" id="COG1538">
    <property type="taxonomic scope" value="Bacteria"/>
</dbReference>
<dbReference type="PANTHER" id="PTHR30026">
    <property type="entry name" value="OUTER MEMBRANE PROTEIN TOLC"/>
    <property type="match status" value="1"/>
</dbReference>
<feature type="signal peptide" evidence="8">
    <location>
        <begin position="1"/>
        <end position="19"/>
    </location>
</feature>
<evidence type="ECO:0000256" key="6">
    <source>
        <dbReference type="ARBA" id="ARBA00023136"/>
    </source>
</evidence>
<keyword evidence="6" id="KW-0472">Membrane</keyword>
<evidence type="ECO:0000256" key="2">
    <source>
        <dbReference type="ARBA" id="ARBA00007613"/>
    </source>
</evidence>
<evidence type="ECO:0000313" key="10">
    <source>
        <dbReference type="Proteomes" id="UP000008514"/>
    </source>
</evidence>
<evidence type="ECO:0000256" key="5">
    <source>
        <dbReference type="ARBA" id="ARBA00022692"/>
    </source>
</evidence>
<evidence type="ECO:0000256" key="3">
    <source>
        <dbReference type="ARBA" id="ARBA00022448"/>
    </source>
</evidence>
<organism evidence="9 10">
    <name type="scientific">Psychroflexus torquis (strain ATCC 700755 / CIP 106069 / ACAM 623)</name>
    <dbReference type="NCBI Taxonomy" id="313595"/>
    <lineage>
        <taxon>Bacteria</taxon>
        <taxon>Pseudomonadati</taxon>
        <taxon>Bacteroidota</taxon>
        <taxon>Flavobacteriia</taxon>
        <taxon>Flavobacteriales</taxon>
        <taxon>Flavobacteriaceae</taxon>
        <taxon>Psychroflexus</taxon>
    </lineage>
</organism>
<dbReference type="SUPFAM" id="SSF56954">
    <property type="entry name" value="Outer membrane efflux proteins (OEP)"/>
    <property type="match status" value="1"/>
</dbReference>
<protein>
    <submittedName>
        <fullName evidence="9">TolC-like type I secretion outer membrane protein with type I periplasmic ligand-binding domain</fullName>
    </submittedName>
</protein>
<keyword evidence="4" id="KW-1134">Transmembrane beta strand</keyword>
<dbReference type="Proteomes" id="UP000008514">
    <property type="component" value="Chromosome"/>
</dbReference>
<dbReference type="HOGENOM" id="CLU_018389_0_0_10"/>
<keyword evidence="10" id="KW-1185">Reference proteome</keyword>
<dbReference type="PANTHER" id="PTHR30026:SF20">
    <property type="entry name" value="OUTER MEMBRANE PROTEIN TOLC"/>
    <property type="match status" value="1"/>
</dbReference>
<dbReference type="GO" id="GO:0015562">
    <property type="term" value="F:efflux transmembrane transporter activity"/>
    <property type="evidence" value="ECO:0007669"/>
    <property type="project" value="InterPro"/>
</dbReference>
<keyword evidence="8" id="KW-0732">Signal</keyword>
<keyword evidence="7" id="KW-0998">Cell outer membrane</keyword>
<proteinExistence type="inferred from homology"/>
<dbReference type="GO" id="GO:0015288">
    <property type="term" value="F:porin activity"/>
    <property type="evidence" value="ECO:0007669"/>
    <property type="project" value="TreeGrafter"/>
</dbReference>
<keyword evidence="5" id="KW-0812">Transmembrane</keyword>
<comment type="similarity">
    <text evidence="2">Belongs to the outer membrane factor (OMF) (TC 1.B.17) family.</text>
</comment>
<reference evidence="9" key="1">
    <citation type="submission" date="2006-03" db="EMBL/GenBank/DDBJ databases">
        <authorList>
            <person name="Bowman J."/>
            <person name="Ferriera S."/>
            <person name="Johnson J."/>
            <person name="Kravitz S."/>
            <person name="Halpern A."/>
            <person name="Remington K."/>
            <person name="Beeson K."/>
            <person name="Tran B."/>
            <person name="Rogers Y.-H."/>
            <person name="Friedman R."/>
            <person name="Venter J.C."/>
        </authorList>
    </citation>
    <scope>NUCLEOTIDE SEQUENCE [LARGE SCALE GENOMIC DNA]</scope>
    <source>
        <strain evidence="9">ATCC 700755</strain>
    </source>
</reference>
<accession>K4IMV3</accession>
<dbReference type="KEGG" id="ptq:P700755_003811"/>
<gene>
    <name evidence="9" type="ordered locus">P700755_003811</name>
</gene>
<dbReference type="STRING" id="313595.P700755_003811"/>
<evidence type="ECO:0000313" key="9">
    <source>
        <dbReference type="EMBL" id="AFU70386.1"/>
    </source>
</evidence>
<dbReference type="GO" id="GO:0009279">
    <property type="term" value="C:cell outer membrane"/>
    <property type="evidence" value="ECO:0007669"/>
    <property type="project" value="UniProtKB-SubCell"/>
</dbReference>
<sequence>MKKHIILIFCFYFFQFLSAQQKTYNIGILLDTTSEETELLVKKLENEIKATVGQDAIINFQEKKRLVNNYSLSIAQQQYTQLLNDDTDIILALGVVTGQMINQQKSYIKPTILFGVINADINILKTNQITSNVNNFTYILEQDSYKKDLEQLKSLTNFKKVGVLIEQAFIDVLPIKTTLDAIFKDLDASYVIIPLNEATNTSSALNAVDAVYLAGGFTMQDTNIKSLAKTLIEKGLPSFTINNSTQVDLGIMATNNSLNDYNQIIRRLALTVESYTSGNPLSEMKVLMTSKVKLSINYNTAEAVGVPIKYSLVNEAAFLGKFDNVVPDEKYTLVEAINKVLKKNISIQAVKEQVKLSGQDLKTAKNNYLPEIVASGAATYIDPDVAELGFGQSPEFQTLGSINLQQTLFSEQANATININKNLQKAEQQVLKAEELNIVFEVCNVYLNILILKVNAELQHSNLKVTKKNYDIAEQNFEAGFSGKSDMFRFKSEIAQNTQALVEAVNQIEQEIIQLNQLLNNPIDAKIDIEDASLELALFNAVEYDTFKTLLDSPVTRRPFVHFLIEQAQLNAPELKVVDYNIKAIERTVSLNGKGRLLPTIGLQAQYNTVFNRNGVGSTSPEGFGFTLPNTNYNVGVTVSIPIFNRNQTQTNKQTALIQKEQLTLNRENSELAISSNVNTNILNVINRMTNIDLSRVSAEAARESLSLTQTSYSNGAINIVQLIDAQNNYLNAQLNKTTAVYSYLLSTLTVERSIGHFFLLNDTKANAAFTSKFLEFQKNHN</sequence>
<dbReference type="AlphaFoldDB" id="K4IMV3"/>
<dbReference type="OrthoDB" id="9771205at2"/>
<dbReference type="InterPro" id="IPR003423">
    <property type="entry name" value="OMP_efflux"/>
</dbReference>
<reference evidence="9" key="2">
    <citation type="submission" date="2012-09" db="EMBL/GenBank/DDBJ databases">
        <title>The complete sequence of Psychroflexus torquis an extreme psychrophile from sea-ice that is stimulated by light.</title>
        <authorList>
            <person name="Feng S."/>
            <person name="Powell S.M."/>
            <person name="Bowman J.P."/>
        </authorList>
    </citation>
    <scope>NUCLEOTIDE SEQUENCE [LARGE SCALE GENOMIC DNA]</scope>
    <source>
        <strain evidence="9">ATCC 700755</strain>
    </source>
</reference>
<feature type="chain" id="PRO_5003879084" evidence="8">
    <location>
        <begin position="20"/>
        <end position="782"/>
    </location>
</feature>
<dbReference type="Pfam" id="PF02321">
    <property type="entry name" value="OEP"/>
    <property type="match status" value="2"/>
</dbReference>
<evidence type="ECO:0000256" key="7">
    <source>
        <dbReference type="ARBA" id="ARBA00023237"/>
    </source>
</evidence>
<evidence type="ECO:0000256" key="8">
    <source>
        <dbReference type="SAM" id="SignalP"/>
    </source>
</evidence>
<dbReference type="GO" id="GO:1990281">
    <property type="term" value="C:efflux pump complex"/>
    <property type="evidence" value="ECO:0007669"/>
    <property type="project" value="TreeGrafter"/>
</dbReference>